<gene>
    <name evidence="8" type="primary">NTG2</name>
    <name evidence="6" type="synonym">NTG1</name>
    <name evidence="8" type="ORF">FIM1_1221</name>
</gene>
<keyword evidence="6" id="KW-0496">Mitochondrion</keyword>
<dbReference type="HAMAP" id="MF_03183">
    <property type="entry name" value="Endonuclease_III_Nth"/>
    <property type="match status" value="1"/>
</dbReference>
<sequence>MGSLKRPRVKIEVEIETVSKYFKQEQKDGLVKRENEHGLGIQDVDIDSIKRMGAREYFKYINRFTKDDISGEKLKIEDNPNIPANFIPIYSQVRLMRSLIKTPVDSVGCAMLPITINSTFGIEQEKMKPKNYRLQLLISLMLSSQTKDETNAKAMHNLMEYCIEELGDPEGITLDALLKCDEKNLDNEIHSVGFHTRKASYIKKAAVMLRDRFDGDVPTTIEGFISLPGVGPKMGYLALQKSWAKIDGIGVDVHVDRLAKMWGWVDSKLCKTPEHTRKQLETWLPKSLWYEINPVLVGFGQVLCMPRGKKCNLCLVKDICPGVDKKLLKRIKETQLDDDPVKDSIRGDYSELVSFLKEQKKQSKEE</sequence>
<comment type="catalytic activity">
    <reaction evidence="6">
        <text>2'-deoxyribonucleotide-(2'-deoxyribose 5'-phosphate)-2'-deoxyribonucleotide-DNA = a 3'-end 2'-deoxyribonucleotide-(2,3-dehydro-2,3-deoxyribose 5'-phosphate)-DNA + a 5'-end 5'-phospho-2'-deoxyribonucleoside-DNA + H(+)</text>
        <dbReference type="Rhea" id="RHEA:66592"/>
        <dbReference type="Rhea" id="RHEA-COMP:13180"/>
        <dbReference type="Rhea" id="RHEA-COMP:16897"/>
        <dbReference type="Rhea" id="RHEA-COMP:17067"/>
        <dbReference type="ChEBI" id="CHEBI:15378"/>
        <dbReference type="ChEBI" id="CHEBI:136412"/>
        <dbReference type="ChEBI" id="CHEBI:157695"/>
        <dbReference type="ChEBI" id="CHEBI:167181"/>
        <dbReference type="EC" id="4.2.99.18"/>
    </reaction>
</comment>
<dbReference type="PANTHER" id="PTHR43286">
    <property type="entry name" value="ENDONUCLEASE III-LIKE PROTEIN 1"/>
    <property type="match status" value="1"/>
</dbReference>
<keyword evidence="6" id="KW-0539">Nucleus</keyword>
<dbReference type="InterPro" id="IPR011257">
    <property type="entry name" value="DNA_glycosylase"/>
</dbReference>
<evidence type="ECO:0000256" key="6">
    <source>
        <dbReference type="HAMAP-Rule" id="MF_03183"/>
    </source>
</evidence>
<organism evidence="8 9">
    <name type="scientific">Kluyveromyces marxianus</name>
    <name type="common">Yeast</name>
    <name type="synonym">Candida kefyr</name>
    <dbReference type="NCBI Taxonomy" id="4911"/>
    <lineage>
        <taxon>Eukaryota</taxon>
        <taxon>Fungi</taxon>
        <taxon>Dikarya</taxon>
        <taxon>Ascomycota</taxon>
        <taxon>Saccharomycotina</taxon>
        <taxon>Saccharomycetes</taxon>
        <taxon>Saccharomycetales</taxon>
        <taxon>Saccharomycetaceae</taxon>
        <taxon>Kluyveromyces</taxon>
    </lineage>
</organism>
<keyword evidence="4 6" id="KW-0456">Lyase</keyword>
<dbReference type="InterPro" id="IPR023170">
    <property type="entry name" value="HhH_base_excis_C"/>
</dbReference>
<keyword evidence="1 6" id="KW-0227">DNA damage</keyword>
<reference evidence="8 9" key="2">
    <citation type="submission" date="2019-11" db="EMBL/GenBank/DDBJ databases">
        <authorList>
            <person name="Lu H."/>
        </authorList>
    </citation>
    <scope>NUCLEOTIDE SEQUENCE [LARGE SCALE GENOMIC DNA]</scope>
    <source>
        <strain evidence="8 9">FIM1</strain>
    </source>
</reference>
<protein>
    <recommendedName>
        <fullName evidence="6">Endonuclease III homolog</fullName>
        <ecNumber evidence="6">3.2.2.-</ecNumber>
        <ecNumber evidence="6">4.2.99.18</ecNumber>
    </recommendedName>
    <alternativeName>
        <fullName evidence="6">Bifunctional DNA N-glycosylase/DNA-(apurinic or apyrimidinic site) lyase</fullName>
        <shortName evidence="6">DNA glycosylase/AP lyase</shortName>
    </alternativeName>
</protein>
<dbReference type="InterPro" id="IPR030841">
    <property type="entry name" value="NTH1"/>
</dbReference>
<feature type="active site" description="Nucleophile; for N-glycosylase activity" evidence="6">
    <location>
        <position position="241"/>
    </location>
</feature>
<feature type="domain" description="HhH-GPD" evidence="7">
    <location>
        <begin position="142"/>
        <end position="302"/>
    </location>
</feature>
<comment type="function">
    <text evidence="6">Bifunctional DNA N-glycosylase with associated apurinic/apyrimidinic (AP) lyase function that catalyzes the first step in base excision repair (BER), the primary repair pathway for the repair of oxidative DNA damage. The DNA N-glycosylase activity releases the damaged DNA base from DNA by cleaving the N-glycosidic bond, leaving an AP site. The AP lyase activity cleaves the phosphodiester bond 3' to the AP site by a beta-elimination. Primarily recognizes and repairs oxidative base damage of pyrimidines.</text>
</comment>
<evidence type="ECO:0000256" key="1">
    <source>
        <dbReference type="ARBA" id="ARBA00022763"/>
    </source>
</evidence>
<dbReference type="EC" id="4.2.99.18" evidence="6"/>
<evidence type="ECO:0000313" key="8">
    <source>
        <dbReference type="EMBL" id="QGN14559.1"/>
    </source>
</evidence>
<evidence type="ECO:0000313" key="9">
    <source>
        <dbReference type="Proteomes" id="UP000422736"/>
    </source>
</evidence>
<dbReference type="SMART" id="SM00478">
    <property type="entry name" value="ENDO3c"/>
    <property type="match status" value="1"/>
</dbReference>
<reference evidence="8 9" key="1">
    <citation type="submission" date="2016-03" db="EMBL/GenBank/DDBJ databases">
        <title>How can Kluyveromyces marxianus grow so fast - potential evolutionary course in Saccharomyces Complex revealed by comparative genomics.</title>
        <authorList>
            <person name="Mo W."/>
            <person name="Lu W."/>
            <person name="Yang X."/>
            <person name="Qi J."/>
            <person name="Lv H."/>
        </authorList>
    </citation>
    <scope>NUCLEOTIDE SEQUENCE [LARGE SCALE GENOMIC DNA]</scope>
    <source>
        <strain evidence="8 9">FIM1</strain>
    </source>
</reference>
<accession>A0ABX6ES50</accession>
<evidence type="ECO:0000256" key="4">
    <source>
        <dbReference type="ARBA" id="ARBA00023239"/>
    </source>
</evidence>
<dbReference type="CDD" id="cd00056">
    <property type="entry name" value="ENDO3c"/>
    <property type="match status" value="1"/>
</dbReference>
<comment type="similarity">
    <text evidence="6">Belongs to the Nth/MutY family.</text>
</comment>
<keyword evidence="9" id="KW-1185">Reference proteome</keyword>
<dbReference type="Pfam" id="PF00730">
    <property type="entry name" value="HhH-GPD"/>
    <property type="match status" value="1"/>
</dbReference>
<keyword evidence="3 6" id="KW-0234">DNA repair</keyword>
<evidence type="ECO:0000256" key="2">
    <source>
        <dbReference type="ARBA" id="ARBA00022801"/>
    </source>
</evidence>
<proteinExistence type="inferred from homology"/>
<dbReference type="EMBL" id="CP015055">
    <property type="protein sequence ID" value="QGN14559.1"/>
    <property type="molecule type" value="Genomic_DNA"/>
</dbReference>
<comment type="subcellular location">
    <subcellularLocation>
        <location evidence="6">Nucleus</location>
    </subcellularLocation>
    <subcellularLocation>
        <location evidence="6">Mitochondrion</location>
    </subcellularLocation>
</comment>
<dbReference type="InterPro" id="IPR003265">
    <property type="entry name" value="HhH-GPD_domain"/>
</dbReference>
<dbReference type="EC" id="3.2.2.-" evidence="6"/>
<evidence type="ECO:0000256" key="5">
    <source>
        <dbReference type="ARBA" id="ARBA00023295"/>
    </source>
</evidence>
<comment type="caution">
    <text evidence="6">Lacks conserved residue(s) required for the propagation of feature annotation.</text>
</comment>
<dbReference type="Gene3D" id="1.10.1670.10">
    <property type="entry name" value="Helix-hairpin-Helix base-excision DNA repair enzymes (C-terminal)"/>
    <property type="match status" value="1"/>
</dbReference>
<evidence type="ECO:0000259" key="7">
    <source>
        <dbReference type="SMART" id="SM00478"/>
    </source>
</evidence>
<name>A0ABX6ES50_KLUMA</name>
<dbReference type="Proteomes" id="UP000422736">
    <property type="component" value="Chromosome 2"/>
</dbReference>
<dbReference type="PANTHER" id="PTHR43286:SF1">
    <property type="entry name" value="ENDONUCLEASE III-LIKE PROTEIN 1"/>
    <property type="match status" value="1"/>
</dbReference>
<evidence type="ECO:0000256" key="3">
    <source>
        <dbReference type="ARBA" id="ARBA00023204"/>
    </source>
</evidence>
<dbReference type="SUPFAM" id="SSF48150">
    <property type="entry name" value="DNA-glycosylase"/>
    <property type="match status" value="1"/>
</dbReference>
<keyword evidence="2 6" id="KW-0378">Hydrolase</keyword>
<keyword evidence="5 6" id="KW-0326">Glycosidase</keyword>
<dbReference type="Gene3D" id="1.10.340.30">
    <property type="entry name" value="Hypothetical protein, domain 2"/>
    <property type="match status" value="1"/>
</dbReference>